<feature type="compositionally biased region" description="Low complexity" evidence="1">
    <location>
        <begin position="1630"/>
        <end position="1643"/>
    </location>
</feature>
<name>A0ABW3ENR9_9ACTN</name>
<gene>
    <name evidence="5" type="ORF">ACFQ11_12915</name>
</gene>
<feature type="domain" description="DUF3686" evidence="3">
    <location>
        <begin position="31"/>
        <end position="482"/>
    </location>
</feature>
<dbReference type="Pfam" id="PF12458">
    <property type="entry name" value="DUF3686"/>
    <property type="match status" value="1"/>
</dbReference>
<keyword evidence="6" id="KW-1185">Reference proteome</keyword>
<dbReference type="Gene3D" id="3.40.50.300">
    <property type="entry name" value="P-loop containing nucleotide triphosphate hydrolases"/>
    <property type="match status" value="1"/>
</dbReference>
<dbReference type="Proteomes" id="UP001596972">
    <property type="component" value="Unassembled WGS sequence"/>
</dbReference>
<dbReference type="EMBL" id="JBHTJA010000019">
    <property type="protein sequence ID" value="MFD0901295.1"/>
    <property type="molecule type" value="Genomic_DNA"/>
</dbReference>
<evidence type="ECO:0000259" key="4">
    <source>
        <dbReference type="Pfam" id="PF25472"/>
    </source>
</evidence>
<accession>A0ABW3ENR9</accession>
<dbReference type="Pfam" id="PF00004">
    <property type="entry name" value="AAA"/>
    <property type="match status" value="1"/>
</dbReference>
<dbReference type="InterPro" id="IPR027417">
    <property type="entry name" value="P-loop_NTPase"/>
</dbReference>
<dbReference type="SUPFAM" id="SSF52540">
    <property type="entry name" value="P-loop containing nucleoside triphosphate hydrolases"/>
    <property type="match status" value="1"/>
</dbReference>
<reference evidence="6" key="1">
    <citation type="journal article" date="2019" name="Int. J. Syst. Evol. Microbiol.">
        <title>The Global Catalogue of Microorganisms (GCM) 10K type strain sequencing project: providing services to taxonomists for standard genome sequencing and annotation.</title>
        <authorList>
            <consortium name="The Broad Institute Genomics Platform"/>
            <consortium name="The Broad Institute Genome Sequencing Center for Infectious Disease"/>
            <person name="Wu L."/>
            <person name="Ma J."/>
        </authorList>
    </citation>
    <scope>NUCLEOTIDE SEQUENCE [LARGE SCALE GENOMIC DNA]</scope>
    <source>
        <strain evidence="6">JCM 31202</strain>
    </source>
</reference>
<dbReference type="InterPro" id="IPR003959">
    <property type="entry name" value="ATPase_AAA_core"/>
</dbReference>
<comment type="caution">
    <text evidence="5">The sequence shown here is derived from an EMBL/GenBank/DDBJ whole genome shotgun (WGS) entry which is preliminary data.</text>
</comment>
<organism evidence="5 6">
    <name type="scientific">Actinomadura sediminis</name>
    <dbReference type="NCBI Taxonomy" id="1038904"/>
    <lineage>
        <taxon>Bacteria</taxon>
        <taxon>Bacillati</taxon>
        <taxon>Actinomycetota</taxon>
        <taxon>Actinomycetes</taxon>
        <taxon>Streptosporangiales</taxon>
        <taxon>Thermomonosporaceae</taxon>
        <taxon>Actinomadura</taxon>
    </lineage>
</organism>
<dbReference type="InterPro" id="IPR057224">
    <property type="entry name" value="DUF7902"/>
</dbReference>
<dbReference type="Pfam" id="PF25472">
    <property type="entry name" value="DUF7902"/>
    <property type="match status" value="1"/>
</dbReference>
<feature type="domain" description="DUF7902" evidence="4">
    <location>
        <begin position="603"/>
        <end position="686"/>
    </location>
</feature>
<evidence type="ECO:0000259" key="2">
    <source>
        <dbReference type="Pfam" id="PF00004"/>
    </source>
</evidence>
<evidence type="ECO:0000313" key="6">
    <source>
        <dbReference type="Proteomes" id="UP001596972"/>
    </source>
</evidence>
<dbReference type="InterPro" id="IPR020958">
    <property type="entry name" value="DUF3686"/>
</dbReference>
<feature type="region of interest" description="Disordered" evidence="1">
    <location>
        <begin position="1595"/>
        <end position="1643"/>
    </location>
</feature>
<proteinExistence type="predicted"/>
<sequence length="1643" mass="177392">MSEDETATGGTTIDHGTYEVLRARLAEHAGELARRAEALNARRLEVFGGGGLRLAGTERIRTPAARVPRDVVALGGTLLLGGAPAPGVRGGTEPEDVFSLHTVVHGGDGGAAPGFAESGAAPGLLDDPRFRRDFADMYRYYRQARLLRLRLLDGRLLAVFQTGPRLSDLRVLRWRVAPDGAVAYEDNHGERDDRSPPAHDPSKEIDWIEATRDDHVPGGRRPHIAIRDALHVSTVGGSLTVATPDGAEVFAEPVDEPLQSLADADVLHARVGALVLLRVRPYNETAWRHLVFNTRTHDTVRLDGLERACRRLPGDDGVVFPGGFLLDTGTVKTFDTDVAGLEYERTIVSPNGEDVVYAFHSRADGRTLLLPYNVIRKEVATPIGCRGYALFDDGTLVVLRAASGEPARVHPVQVWRTPLVSDDHAAAQPVGTGPLERVGNADLVRGISECLTVVRMVGEMSPSAAVFEALIAACTRAADLHHWFADPDLDALADPLADVRAAAVQVLDEYENVRALTAEADAAVAEADDRVRALLRRVEAEPPATADGWVARLAELRRVQGRLESLRELRYADAGRIDELAAAASGGLHETGRGAVAFLRREDAFTGYHAEVERIAAAAGGIATAAEAAPLADLLDAQHEGLDVVTEVVGDLDVADATARTAILERVGEVLGGLNRARAVLDGRRRDLLAREGRAAFAAELALLDQTVASALSAASTPESCDDQLGRLLLRLESLQARFADLDDFLADLETKRTEVYEAFSSRKQVLLDERARRTDRLVSSADRILAGVRRRAATLPSPDEVGAYFAADPMVARLRAIADELRELDDAVRAEEIEGRVRSSRQEAGRALRDRLDLYDGDTIRLGRHRFAVNTRPIELTLVPHDGGLAYAITGTGYRRPVDDPVLADPELRGQTLVSETPGMYRAEYLATSLLAERDAAELRAAAASGGLLDLVRAAAADRYDEGYERGVHDHDAAAILAALLRLHADAGLLRYPSRARANARLFWAHTPDASGWATRARSLVRARDAFGRDTVTGLVDELAPAVAEFAGRLGLPDDPLAAEYLVEELATAPDGFVTSPGARELLKAFGETHRAALDADLAALDDLRARVQVAAAWLGASVPGDDPDLPEAVAALLCDVPSYDSPAALTAAVEDLVGAHPRITGRRLDLRLDEILTRAHRFRTRRVPAFREHQRRRAELLAAEERRLGVAELRPRTMSAFVRNGLVDEVYLPLIGDNLAKQLGAAGDGERTDRMGLLLLISPPGYGKTTLMEYVADRLGLALVKVDGPALGHDVTSLDPAQAPNAAARRELERIHFAFGMGDNVLLYLDDVQHTSPEFLQKFIPLCDAQRRVEGHDLRGKRFAICMAGNPYTESGTRFRIPDMLANRADVWNLGDVLSGKDDLFALSYIENALTSNPVLAPLTAHGRADVELLVRLAAGDPAARPDRLSHPYSQAELDQVLAVLRLLAAAQRVVLAVNRAYIASAAQDDASRTEPPFRLQGSYRDMNKLAERIVPVMNEAELDAAIDDHYRAEAQTLTSDAEANLLKLAELRGTLTPAEAARWAEVKEAYRRSRTLDSEDPTVGALLHLADQVKALRPGRPDGYGLRATPPAQDTSGGSGHGPGSGRHRVTGTTPGSTGSSPSK</sequence>
<feature type="domain" description="ATPase AAA-type core" evidence="2">
    <location>
        <begin position="1256"/>
        <end position="1292"/>
    </location>
</feature>
<dbReference type="RefSeq" id="WP_378298515.1">
    <property type="nucleotide sequence ID" value="NZ_JBHTJA010000019.1"/>
</dbReference>
<evidence type="ECO:0000313" key="5">
    <source>
        <dbReference type="EMBL" id="MFD0901295.1"/>
    </source>
</evidence>
<protein>
    <submittedName>
        <fullName evidence="5">DNA repair ATPase</fullName>
    </submittedName>
</protein>
<evidence type="ECO:0000256" key="1">
    <source>
        <dbReference type="SAM" id="MobiDB-lite"/>
    </source>
</evidence>
<evidence type="ECO:0000259" key="3">
    <source>
        <dbReference type="Pfam" id="PF12458"/>
    </source>
</evidence>